<feature type="coiled-coil region" evidence="1">
    <location>
        <begin position="8"/>
        <end position="75"/>
    </location>
</feature>
<evidence type="ECO:0000313" key="4">
    <source>
        <dbReference type="Proteomes" id="UP001152747"/>
    </source>
</evidence>
<feature type="compositionally biased region" description="Basic and acidic residues" evidence="2">
    <location>
        <begin position="195"/>
        <end position="210"/>
    </location>
</feature>
<gene>
    <name evidence="3" type="ORF">CAMP_LOCUS7371</name>
</gene>
<keyword evidence="4" id="KW-1185">Reference proteome</keyword>
<protein>
    <submittedName>
        <fullName evidence="3">Uncharacterized protein</fullName>
    </submittedName>
</protein>
<name>A0A9P1IG77_9PELO</name>
<keyword evidence="1" id="KW-0175">Coiled coil</keyword>
<comment type="caution">
    <text evidence="3">The sequence shown here is derived from an EMBL/GenBank/DDBJ whole genome shotgun (WGS) entry which is preliminary data.</text>
</comment>
<evidence type="ECO:0000256" key="1">
    <source>
        <dbReference type="SAM" id="Coils"/>
    </source>
</evidence>
<proteinExistence type="predicted"/>
<dbReference type="AlphaFoldDB" id="A0A9P1IG77"/>
<reference evidence="3" key="1">
    <citation type="submission" date="2022-11" db="EMBL/GenBank/DDBJ databases">
        <authorList>
            <person name="Kikuchi T."/>
        </authorList>
    </citation>
    <scope>NUCLEOTIDE SEQUENCE</scope>
    <source>
        <strain evidence="3">PS1010</strain>
    </source>
</reference>
<sequence>MNNPTVRAAQIQIKVLDLEDEVEFLRSENIMHKDENEDLTAQLEVLKKTSENEKIEALEDQSAEHEEAIFELRQDHKSKTLDIVMSRVLDELTSARVPEARIQHFLKKKRMIEAEIADVLNVSERRPNKVGKRKLQREFQRRNEQHHEEVRKVRNEEREKIREDVLWEAEIHRELNKAKRQRLEHLIEVATYEEQQRAAERARIREQQRLEEEEEEEEEDSEDEFAESESDAEFEDEDIEVV</sequence>
<organism evidence="3 4">
    <name type="scientific">Caenorhabditis angaria</name>
    <dbReference type="NCBI Taxonomy" id="860376"/>
    <lineage>
        <taxon>Eukaryota</taxon>
        <taxon>Metazoa</taxon>
        <taxon>Ecdysozoa</taxon>
        <taxon>Nematoda</taxon>
        <taxon>Chromadorea</taxon>
        <taxon>Rhabditida</taxon>
        <taxon>Rhabditina</taxon>
        <taxon>Rhabditomorpha</taxon>
        <taxon>Rhabditoidea</taxon>
        <taxon>Rhabditidae</taxon>
        <taxon>Peloderinae</taxon>
        <taxon>Caenorhabditis</taxon>
    </lineage>
</organism>
<evidence type="ECO:0000313" key="3">
    <source>
        <dbReference type="EMBL" id="CAI5444734.1"/>
    </source>
</evidence>
<dbReference type="Proteomes" id="UP001152747">
    <property type="component" value="Unassembled WGS sequence"/>
</dbReference>
<evidence type="ECO:0000256" key="2">
    <source>
        <dbReference type="SAM" id="MobiDB-lite"/>
    </source>
</evidence>
<feature type="region of interest" description="Disordered" evidence="2">
    <location>
        <begin position="195"/>
        <end position="242"/>
    </location>
</feature>
<feature type="compositionally biased region" description="Acidic residues" evidence="2">
    <location>
        <begin position="211"/>
        <end position="242"/>
    </location>
</feature>
<dbReference type="EMBL" id="CANHGI010000003">
    <property type="protein sequence ID" value="CAI5444734.1"/>
    <property type="molecule type" value="Genomic_DNA"/>
</dbReference>
<accession>A0A9P1IG77</accession>